<gene>
    <name evidence="2" type="ORF">METZ01_LOCUS414474</name>
</gene>
<protein>
    <recommendedName>
        <fullName evidence="1">FHA domain-containing protein</fullName>
    </recommendedName>
</protein>
<dbReference type="CDD" id="cd00060">
    <property type="entry name" value="FHA"/>
    <property type="match status" value="1"/>
</dbReference>
<evidence type="ECO:0000313" key="2">
    <source>
        <dbReference type="EMBL" id="SVD61620.1"/>
    </source>
</evidence>
<evidence type="ECO:0000259" key="1">
    <source>
        <dbReference type="PROSITE" id="PS50006"/>
    </source>
</evidence>
<dbReference type="InterPro" id="IPR008984">
    <property type="entry name" value="SMAD_FHA_dom_sf"/>
</dbReference>
<reference evidence="2" key="1">
    <citation type="submission" date="2018-05" db="EMBL/GenBank/DDBJ databases">
        <authorList>
            <person name="Lanie J.A."/>
            <person name="Ng W.-L."/>
            <person name="Kazmierczak K.M."/>
            <person name="Andrzejewski T.M."/>
            <person name="Davidsen T.M."/>
            <person name="Wayne K.J."/>
            <person name="Tettelin H."/>
            <person name="Glass J.I."/>
            <person name="Rusch D."/>
            <person name="Podicherti R."/>
            <person name="Tsui H.-C.T."/>
            <person name="Winkler M.E."/>
        </authorList>
    </citation>
    <scope>NUCLEOTIDE SEQUENCE</scope>
</reference>
<dbReference type="SUPFAM" id="SSF49879">
    <property type="entry name" value="SMAD/FHA domain"/>
    <property type="match status" value="1"/>
</dbReference>
<sequence>MPTTSRIIIQRQSGQIVGEFSLGPGEHSVGRDTANAVLAQSDYISRHHAKLLLSPNGISIEDLGSTHGTFVDGVAVQGATHVDLNQAV</sequence>
<name>A0A382WSQ6_9ZZZZ</name>
<dbReference type="Gene3D" id="2.60.200.20">
    <property type="match status" value="1"/>
</dbReference>
<proteinExistence type="predicted"/>
<feature type="domain" description="FHA" evidence="1">
    <location>
        <begin position="27"/>
        <end position="76"/>
    </location>
</feature>
<dbReference type="PROSITE" id="PS50006">
    <property type="entry name" value="FHA_DOMAIN"/>
    <property type="match status" value="1"/>
</dbReference>
<dbReference type="AlphaFoldDB" id="A0A382WSQ6"/>
<dbReference type="Pfam" id="PF00498">
    <property type="entry name" value="FHA"/>
    <property type="match status" value="1"/>
</dbReference>
<organism evidence="2">
    <name type="scientific">marine metagenome</name>
    <dbReference type="NCBI Taxonomy" id="408172"/>
    <lineage>
        <taxon>unclassified sequences</taxon>
        <taxon>metagenomes</taxon>
        <taxon>ecological metagenomes</taxon>
    </lineage>
</organism>
<dbReference type="SMART" id="SM00240">
    <property type="entry name" value="FHA"/>
    <property type="match status" value="1"/>
</dbReference>
<dbReference type="EMBL" id="UINC01162072">
    <property type="protein sequence ID" value="SVD61620.1"/>
    <property type="molecule type" value="Genomic_DNA"/>
</dbReference>
<dbReference type="InterPro" id="IPR000253">
    <property type="entry name" value="FHA_dom"/>
</dbReference>
<feature type="non-terminal residue" evidence="2">
    <location>
        <position position="88"/>
    </location>
</feature>
<accession>A0A382WSQ6</accession>